<organism evidence="2 3">
    <name type="scientific">Eimeria maxima</name>
    <name type="common">Coccidian parasite</name>
    <dbReference type="NCBI Taxonomy" id="5804"/>
    <lineage>
        <taxon>Eukaryota</taxon>
        <taxon>Sar</taxon>
        <taxon>Alveolata</taxon>
        <taxon>Apicomplexa</taxon>
        <taxon>Conoidasida</taxon>
        <taxon>Coccidia</taxon>
        <taxon>Eucoccidiorida</taxon>
        <taxon>Eimeriorina</taxon>
        <taxon>Eimeriidae</taxon>
        <taxon>Eimeria</taxon>
    </lineage>
</organism>
<dbReference type="EMBL" id="HG721656">
    <property type="protein sequence ID" value="CDJ60268.1"/>
    <property type="molecule type" value="Genomic_DNA"/>
</dbReference>
<feature type="region of interest" description="Disordered" evidence="1">
    <location>
        <begin position="57"/>
        <end position="77"/>
    </location>
</feature>
<feature type="region of interest" description="Disordered" evidence="1">
    <location>
        <begin position="1000"/>
        <end position="1046"/>
    </location>
</feature>
<dbReference type="Proteomes" id="UP000030763">
    <property type="component" value="Unassembled WGS sequence"/>
</dbReference>
<dbReference type="OMA" id="GYLKRCP"/>
<keyword evidence="3" id="KW-1185">Reference proteome</keyword>
<evidence type="ECO:0000313" key="3">
    <source>
        <dbReference type="Proteomes" id="UP000030763"/>
    </source>
</evidence>
<proteinExistence type="predicted"/>
<dbReference type="GeneID" id="25334584"/>
<accession>U6MB41</accession>
<sequence length="1483" mass="163134">MSTNHFSTLIWVNTGCHEKAEDPRYEDKRHATVDQWFGRGALPSVNDVLSRPMEQQIPTSAPAQEGESSNREARALPAQRRGCQEMYECLPISNGDGRSLVFCSSEPRLLSRCSHLAQAGGKHSRDALNGLSRSERKGEETAEGCVLCPWSSCCLTSSTFQRCSAVLHSPKERRQLPRRHGHDFFQAEFLRVEDFSREIEELQELLYHHSCDILPAGDVHVLRHVLCSERIGPLMPNEINLLHQLLNHTGSNALSSTERELFIRLLRKRATGDIHSEEGATLRALLLRALADSLSSEQQLNASAALQNKCGAPISPYLLDDLHFTLNGPDRQQGRNAVQAVLEEQLALYCRWPQRMAIHRLLFLEPPWPLSAEERHLLETLHQQPTVWWSPAQENRFFTSLVGRHTGGDVDCTDEAIELLLQLLAASLSPPQRQHLTLLLGASHIQALSQQPPTVSHKVHGLAPTPGQMRTMELLQRVLEGEDLTPVENGFLQAGILRELLRLLPPKDVQMLYSLVLSSDAIPVPRSGVSVLKELQRARQLWDSMGGHTACMEQIGRSGLRQMFLHYLAVSLSPQQLRVLTQLLGDNSEEQKPGKQQEGSRRSSTSSRSVACPSEIPLYGDCVGHRASEEPKASCRGEKGVCRGFEEPVRSLAEFQTGPLTALTQEQVGILERLLELHHVGCHASQQKDVCEGELLKPCQSSRTVVNYQQPPVSQFSLLQISRTLLEEQVEFIMSIVCRAQSAPRQTNADTDALTGCVCSLTTEDDMVRGACHFHSDLVTPSQRQLFHWLLDQKVNGTGAAEQEPLTRYLLSPTITRDSPSAPHVIVPCQPLIQLANSLSQTQVEMLHLFLAGCSEQPTYSYLDGAGGNTGVTEVEGVGTTDGLSESQTQHVSADCLIPAEEFCHMKKAEDTTTAHILEKDCVGTSPGVSKGLRDDDFVELIQNQLAGSQTHRKLPHGPGSEFSQSLPALNVSSTGHVHGAENGQLSVTAHINEIPGCHTLPEGSVGSKGPPEGLQINGQIDSGPPDSRLCHGQPPRPQASSPEDLANKRGMLQRLILEAADQRIFLEDLKMWRNQYKQRAKLREVLNPYILRIQALQQGYLKRCPCLYHQQQDRREEEERQANLRLLDSLESSIWGPVDQTPTQLGSLSFQGPVYSSEDLVFGSGEFGTVMNGDSTSLGAQPLAAAFRQTASTPLGRTLSKDRYSSTRQQSLASSNESFRLEQASMFTAVSGDRSSSASPVIKAPPSCISLGSAPLLGSSESQTPTSSPARLRSPMGSRAERHQGGSNRDESASREEVEVSMEERRKRMQQQALEKAQRVKEDARVAFLVLCMKQLQPGNPAFGIELVDRINLSHLNAKTLPKGKGWKTQGLLRMIEGIIMLVCKLPRGADVASVLQPLLVLASQTRAEDIDLAIHAEFEGIRRALLGIPVGASAEAEKGAVGTDKLFLFGSISLNDDTAAHEIAKLNKGGVNFLHFQQQDG</sequence>
<reference evidence="2" key="2">
    <citation type="submission" date="2013-10" db="EMBL/GenBank/DDBJ databases">
        <authorList>
            <person name="Aslett M."/>
        </authorList>
    </citation>
    <scope>NUCLEOTIDE SEQUENCE [LARGE SCALE GENOMIC DNA]</scope>
    <source>
        <strain evidence="2">Weybridge</strain>
    </source>
</reference>
<feature type="compositionally biased region" description="Basic and acidic residues" evidence="1">
    <location>
        <begin position="589"/>
        <end position="601"/>
    </location>
</feature>
<feature type="compositionally biased region" description="Polar residues" evidence="1">
    <location>
        <begin position="1260"/>
        <end position="1270"/>
    </location>
</feature>
<evidence type="ECO:0000313" key="2">
    <source>
        <dbReference type="EMBL" id="CDJ60268.1"/>
    </source>
</evidence>
<feature type="region of interest" description="Disordered" evidence="1">
    <location>
        <begin position="1254"/>
        <end position="1311"/>
    </location>
</feature>
<dbReference type="OrthoDB" id="346267at2759"/>
<feature type="region of interest" description="Disordered" evidence="1">
    <location>
        <begin position="586"/>
        <end position="612"/>
    </location>
</feature>
<gene>
    <name evidence="2" type="ORF">EMWEY_00005980</name>
</gene>
<feature type="region of interest" description="Disordered" evidence="1">
    <location>
        <begin position="1198"/>
        <end position="1218"/>
    </location>
</feature>
<protein>
    <submittedName>
        <fullName evidence="2">Uncharacterized protein</fullName>
    </submittedName>
</protein>
<feature type="compositionally biased region" description="Basic and acidic residues" evidence="1">
    <location>
        <begin position="1280"/>
        <end position="1307"/>
    </location>
</feature>
<evidence type="ECO:0000256" key="1">
    <source>
        <dbReference type="SAM" id="MobiDB-lite"/>
    </source>
</evidence>
<dbReference type="RefSeq" id="XP_013336918.1">
    <property type="nucleotide sequence ID" value="XM_013481464.1"/>
</dbReference>
<dbReference type="VEuPathDB" id="ToxoDB:EMWEY_00005980"/>
<reference evidence="2" key="1">
    <citation type="submission" date="2013-10" db="EMBL/GenBank/DDBJ databases">
        <title>Genomic analysis of the causative agents of coccidiosis in chickens.</title>
        <authorList>
            <person name="Reid A.J."/>
            <person name="Blake D."/>
            <person name="Billington K."/>
            <person name="Browne H."/>
            <person name="Dunn M."/>
            <person name="Hung S."/>
            <person name="Kawahara F."/>
            <person name="Miranda-Saavedra D."/>
            <person name="Mourier T."/>
            <person name="Nagra H."/>
            <person name="Otto T.D."/>
            <person name="Rawlings N."/>
            <person name="Sanchez A."/>
            <person name="Sanders M."/>
            <person name="Subramaniam C."/>
            <person name="Tay Y."/>
            <person name="Dear P."/>
            <person name="Doerig C."/>
            <person name="Gruber A."/>
            <person name="Parkinson J."/>
            <person name="Shirley M."/>
            <person name="Wan K.L."/>
            <person name="Berriman M."/>
            <person name="Tomley F."/>
            <person name="Pain A."/>
        </authorList>
    </citation>
    <scope>NUCLEOTIDE SEQUENCE [LARGE SCALE GENOMIC DNA]</scope>
    <source>
        <strain evidence="2">Weybridge</strain>
    </source>
</reference>
<name>U6MB41_EIMMA</name>
<feature type="compositionally biased region" description="Polar residues" evidence="1">
    <location>
        <begin position="1207"/>
        <end position="1218"/>
    </location>
</feature>